<comment type="subunit">
    <text evidence="3">Heterotrimer of UreA (gamma), UreB (beta) and UreC (alpha) subunits. Three heterotrimers associate to form the active enzyme.</text>
</comment>
<dbReference type="EMBL" id="JBHSNO010000007">
    <property type="protein sequence ID" value="MFC5590065.1"/>
    <property type="molecule type" value="Genomic_DNA"/>
</dbReference>
<dbReference type="NCBIfam" id="NF009682">
    <property type="entry name" value="PRK13203.1"/>
    <property type="match status" value="1"/>
</dbReference>
<dbReference type="Gene3D" id="2.10.150.10">
    <property type="entry name" value="Urease, beta subunit"/>
    <property type="match status" value="1"/>
</dbReference>
<dbReference type="RefSeq" id="WP_381435921.1">
    <property type="nucleotide sequence ID" value="NZ_JBHSNO010000007.1"/>
</dbReference>
<evidence type="ECO:0000256" key="1">
    <source>
        <dbReference type="ARBA" id="ARBA00022801"/>
    </source>
</evidence>
<dbReference type="NCBIfam" id="TIGR00192">
    <property type="entry name" value="urease_beta"/>
    <property type="match status" value="1"/>
</dbReference>
<reference evidence="5" key="1">
    <citation type="journal article" date="2019" name="Int. J. Syst. Evol. Microbiol.">
        <title>The Global Catalogue of Microorganisms (GCM) 10K type strain sequencing project: providing services to taxonomists for standard genome sequencing and annotation.</title>
        <authorList>
            <consortium name="The Broad Institute Genomics Platform"/>
            <consortium name="The Broad Institute Genome Sequencing Center for Infectious Disease"/>
            <person name="Wu L."/>
            <person name="Ma J."/>
        </authorList>
    </citation>
    <scope>NUCLEOTIDE SEQUENCE [LARGE SCALE GENOMIC DNA]</scope>
    <source>
        <strain evidence="5">CGMCC 4.1434</strain>
    </source>
</reference>
<dbReference type="SUPFAM" id="SSF51278">
    <property type="entry name" value="Urease, beta-subunit"/>
    <property type="match status" value="1"/>
</dbReference>
<keyword evidence="3" id="KW-0963">Cytoplasm</keyword>
<dbReference type="EC" id="3.5.1.5" evidence="3"/>
<keyword evidence="5" id="KW-1185">Reference proteome</keyword>
<proteinExistence type="inferred from homology"/>
<dbReference type="InterPro" id="IPR002019">
    <property type="entry name" value="Urease_beta-like"/>
</dbReference>
<comment type="catalytic activity">
    <reaction evidence="2 3">
        <text>urea + 2 H2O + H(+) = hydrogencarbonate + 2 NH4(+)</text>
        <dbReference type="Rhea" id="RHEA:20557"/>
        <dbReference type="ChEBI" id="CHEBI:15377"/>
        <dbReference type="ChEBI" id="CHEBI:15378"/>
        <dbReference type="ChEBI" id="CHEBI:16199"/>
        <dbReference type="ChEBI" id="CHEBI:17544"/>
        <dbReference type="ChEBI" id="CHEBI:28938"/>
        <dbReference type="EC" id="3.5.1.5"/>
    </reaction>
</comment>
<keyword evidence="1 3" id="KW-0378">Hydrolase</keyword>
<dbReference type="HAMAP" id="MF_01954">
    <property type="entry name" value="Urease_beta"/>
    <property type="match status" value="1"/>
</dbReference>
<evidence type="ECO:0000313" key="4">
    <source>
        <dbReference type="EMBL" id="MFC5590065.1"/>
    </source>
</evidence>
<dbReference type="PANTHER" id="PTHR33569:SF1">
    <property type="entry name" value="UREASE"/>
    <property type="match status" value="1"/>
</dbReference>
<comment type="similarity">
    <text evidence="3">Belongs to the urease beta subunit family.</text>
</comment>
<dbReference type="InterPro" id="IPR036461">
    <property type="entry name" value="Urease_betasu_sf"/>
</dbReference>
<comment type="subcellular location">
    <subcellularLocation>
        <location evidence="3">Cytoplasm</location>
    </subcellularLocation>
</comment>
<protein>
    <recommendedName>
        <fullName evidence="3">Urease subunit beta</fullName>
        <ecNumber evidence="3">3.5.1.5</ecNumber>
    </recommendedName>
    <alternativeName>
        <fullName evidence="3">Urea amidohydrolase subunit beta</fullName>
    </alternativeName>
</protein>
<dbReference type="Pfam" id="PF00699">
    <property type="entry name" value="Urease_beta"/>
    <property type="match status" value="1"/>
</dbReference>
<dbReference type="CDD" id="cd00407">
    <property type="entry name" value="Urease_beta"/>
    <property type="match status" value="1"/>
</dbReference>
<sequence>MIPGEIRPAEGFIEINVGRPVKTIRVSNTGDRPIQVGSHFHFIEVNKFLEFDREQAVGMHLNIPSGTAVRFEPGEEKEVELTEFGGKRHVFGLNKLTEGSTHNKDEILDKAIEGGFKGAEDSK</sequence>
<dbReference type="PANTHER" id="PTHR33569">
    <property type="entry name" value="UREASE"/>
    <property type="match status" value="1"/>
</dbReference>
<accession>A0ABW0TKX1</accession>
<organism evidence="4 5">
    <name type="scientific">Sporosarcina soli</name>
    <dbReference type="NCBI Taxonomy" id="334736"/>
    <lineage>
        <taxon>Bacteria</taxon>
        <taxon>Bacillati</taxon>
        <taxon>Bacillota</taxon>
        <taxon>Bacilli</taxon>
        <taxon>Bacillales</taxon>
        <taxon>Caryophanaceae</taxon>
        <taxon>Sporosarcina</taxon>
    </lineage>
</organism>
<comment type="caution">
    <text evidence="4">The sequence shown here is derived from an EMBL/GenBank/DDBJ whole genome shotgun (WGS) entry which is preliminary data.</text>
</comment>
<dbReference type="GO" id="GO:0009039">
    <property type="term" value="F:urease activity"/>
    <property type="evidence" value="ECO:0007669"/>
    <property type="project" value="UniProtKB-EC"/>
</dbReference>
<name>A0ABW0TKX1_9BACL</name>
<dbReference type="Proteomes" id="UP001596109">
    <property type="component" value="Unassembled WGS sequence"/>
</dbReference>
<gene>
    <name evidence="3" type="primary">ureB</name>
    <name evidence="4" type="ORF">ACFPRA_14250</name>
</gene>
<evidence type="ECO:0000256" key="2">
    <source>
        <dbReference type="ARBA" id="ARBA00047778"/>
    </source>
</evidence>
<comment type="pathway">
    <text evidence="3">Nitrogen metabolism; urea degradation; CO(2) and NH(3) from urea (urease route): step 1/1.</text>
</comment>
<evidence type="ECO:0000313" key="5">
    <source>
        <dbReference type="Proteomes" id="UP001596109"/>
    </source>
</evidence>
<dbReference type="InterPro" id="IPR050069">
    <property type="entry name" value="Urease_subunit"/>
</dbReference>
<evidence type="ECO:0000256" key="3">
    <source>
        <dbReference type="HAMAP-Rule" id="MF_01954"/>
    </source>
</evidence>